<dbReference type="GO" id="GO:0002939">
    <property type="term" value="P:tRNA N1-guanine methylation"/>
    <property type="evidence" value="ECO:0007669"/>
    <property type="project" value="TreeGrafter"/>
</dbReference>
<dbReference type="AlphaFoldDB" id="A0A3B0VC69"/>
<dbReference type="CDD" id="cd18080">
    <property type="entry name" value="TrmD-like"/>
    <property type="match status" value="1"/>
</dbReference>
<protein>
    <recommendedName>
        <fullName evidence="6">tRNA (guanine-N(1)-)-methyltransferase</fullName>
        <ecNumber evidence="5">2.1.1.228</ecNumber>
    </recommendedName>
    <alternativeName>
        <fullName evidence="12">M1G-methyltransferase</fullName>
    </alternativeName>
    <alternativeName>
        <fullName evidence="13">tRNA [GM37] methyltransferase</fullName>
    </alternativeName>
</protein>
<evidence type="ECO:0000256" key="8">
    <source>
        <dbReference type="ARBA" id="ARBA00022603"/>
    </source>
</evidence>
<keyword evidence="11" id="KW-0819">tRNA processing</keyword>
<evidence type="ECO:0000256" key="3">
    <source>
        <dbReference type="ARBA" id="ARBA00007630"/>
    </source>
</evidence>
<evidence type="ECO:0000256" key="13">
    <source>
        <dbReference type="ARBA" id="ARBA00033392"/>
    </source>
</evidence>
<keyword evidence="7" id="KW-0963">Cytoplasm</keyword>
<reference evidence="16" key="1">
    <citation type="submission" date="2018-06" db="EMBL/GenBank/DDBJ databases">
        <authorList>
            <person name="Zhirakovskaya E."/>
        </authorList>
    </citation>
    <scope>NUCLEOTIDE SEQUENCE</scope>
</reference>
<dbReference type="EC" id="2.1.1.228" evidence="5"/>
<dbReference type="PIRSF" id="PIRSF000386">
    <property type="entry name" value="tRNA_mtase"/>
    <property type="match status" value="1"/>
</dbReference>
<dbReference type="InterPro" id="IPR023148">
    <property type="entry name" value="tRNA_m1G_MeTrfase_C_sf"/>
</dbReference>
<keyword evidence="8 16" id="KW-0489">Methyltransferase</keyword>
<proteinExistence type="inferred from homology"/>
<dbReference type="PANTHER" id="PTHR46417">
    <property type="entry name" value="TRNA (GUANINE-N(1)-)-METHYLTRANSFERASE"/>
    <property type="match status" value="1"/>
</dbReference>
<gene>
    <name evidence="16" type="ORF">MNBD_DELTA04-866</name>
</gene>
<dbReference type="GO" id="GO:0005829">
    <property type="term" value="C:cytosol"/>
    <property type="evidence" value="ECO:0007669"/>
    <property type="project" value="TreeGrafter"/>
</dbReference>
<comment type="similarity">
    <text evidence="3">Belongs to the RNA methyltransferase TrmD family.</text>
</comment>
<evidence type="ECO:0000256" key="12">
    <source>
        <dbReference type="ARBA" id="ARBA00029736"/>
    </source>
</evidence>
<name>A0A3B0VC69_9ZZZZ</name>
<keyword evidence="9 16" id="KW-0808">Transferase</keyword>
<dbReference type="EMBL" id="UOEY01000120">
    <property type="protein sequence ID" value="VAW41298.1"/>
    <property type="molecule type" value="Genomic_DNA"/>
</dbReference>
<evidence type="ECO:0000256" key="4">
    <source>
        <dbReference type="ARBA" id="ARBA00011738"/>
    </source>
</evidence>
<evidence type="ECO:0000256" key="2">
    <source>
        <dbReference type="ARBA" id="ARBA00004496"/>
    </source>
</evidence>
<comment type="function">
    <text evidence="1">Specifically methylates guanosine-37 in various tRNAs.</text>
</comment>
<feature type="domain" description="tRNA methyltransferase TRMD/TRM10-type" evidence="15">
    <location>
        <begin position="8"/>
        <end position="231"/>
    </location>
</feature>
<evidence type="ECO:0000256" key="1">
    <source>
        <dbReference type="ARBA" id="ARBA00002634"/>
    </source>
</evidence>
<evidence type="ECO:0000256" key="7">
    <source>
        <dbReference type="ARBA" id="ARBA00022490"/>
    </source>
</evidence>
<dbReference type="HAMAP" id="MF_00605">
    <property type="entry name" value="TrmD"/>
    <property type="match status" value="1"/>
</dbReference>
<evidence type="ECO:0000256" key="9">
    <source>
        <dbReference type="ARBA" id="ARBA00022679"/>
    </source>
</evidence>
<dbReference type="InterPro" id="IPR029026">
    <property type="entry name" value="tRNA_m1G_MTases_N"/>
</dbReference>
<accession>A0A3B0VC69</accession>
<evidence type="ECO:0000256" key="14">
    <source>
        <dbReference type="ARBA" id="ARBA00047783"/>
    </source>
</evidence>
<evidence type="ECO:0000256" key="11">
    <source>
        <dbReference type="ARBA" id="ARBA00022694"/>
    </source>
</evidence>
<dbReference type="NCBIfam" id="TIGR00088">
    <property type="entry name" value="trmD"/>
    <property type="match status" value="1"/>
</dbReference>
<evidence type="ECO:0000313" key="16">
    <source>
        <dbReference type="EMBL" id="VAW41298.1"/>
    </source>
</evidence>
<dbReference type="SUPFAM" id="SSF75217">
    <property type="entry name" value="alpha/beta knot"/>
    <property type="match status" value="1"/>
</dbReference>
<dbReference type="PANTHER" id="PTHR46417:SF1">
    <property type="entry name" value="TRNA (GUANINE-N(1)-)-METHYLTRANSFERASE"/>
    <property type="match status" value="1"/>
</dbReference>
<dbReference type="InterPro" id="IPR029028">
    <property type="entry name" value="Alpha/beta_knot_MTases"/>
</dbReference>
<dbReference type="FunFam" id="3.40.1280.10:FF:000001">
    <property type="entry name" value="tRNA (guanine-N(1)-)-methyltransferase"/>
    <property type="match status" value="1"/>
</dbReference>
<sequence length="271" mass="30218">MLVGYRAMLFDILTIFPGMFASPLREGIIRRAIEQGRIIVNLHNIRDFATDKHKMTDDRPFGGGEGMVMKPEPLVAALGSVRKQGEPGRVILLSPRGKTYSQRTAERLAGYERLLLVCGRYEGVDERVRRCCVDEEISLGDYILTGGEIGAMVIVDSVTRLLPGVLGCGDSALNDTFSRGMLKHPQYTRPRVFAGMEIPEILLSGDHAEIEKYRFLESVRETLKRRPELLAQVSFTAGERKLLEKSGLMIQVAEALRRRVNNKLAGDCAQV</sequence>
<evidence type="ECO:0000256" key="5">
    <source>
        <dbReference type="ARBA" id="ARBA00012807"/>
    </source>
</evidence>
<dbReference type="Gene3D" id="1.10.1270.20">
    <property type="entry name" value="tRNA(m1g37)methyltransferase, domain 2"/>
    <property type="match status" value="1"/>
</dbReference>
<dbReference type="InterPro" id="IPR002649">
    <property type="entry name" value="tRNA_m1G_MeTrfase_TrmD"/>
</dbReference>
<keyword evidence="10" id="KW-0949">S-adenosyl-L-methionine</keyword>
<comment type="subcellular location">
    <subcellularLocation>
        <location evidence="2">Cytoplasm</location>
    </subcellularLocation>
</comment>
<dbReference type="InterPro" id="IPR016009">
    <property type="entry name" value="tRNA_MeTrfase_TRMD/TRM10"/>
</dbReference>
<dbReference type="Pfam" id="PF01746">
    <property type="entry name" value="tRNA_m1G_MT"/>
    <property type="match status" value="1"/>
</dbReference>
<organism evidence="16">
    <name type="scientific">hydrothermal vent metagenome</name>
    <dbReference type="NCBI Taxonomy" id="652676"/>
    <lineage>
        <taxon>unclassified sequences</taxon>
        <taxon>metagenomes</taxon>
        <taxon>ecological metagenomes</taxon>
    </lineage>
</organism>
<dbReference type="NCBIfam" id="NF000648">
    <property type="entry name" value="PRK00026.1"/>
    <property type="match status" value="1"/>
</dbReference>
<evidence type="ECO:0000256" key="10">
    <source>
        <dbReference type="ARBA" id="ARBA00022691"/>
    </source>
</evidence>
<comment type="catalytic activity">
    <reaction evidence="14">
        <text>guanosine(37) in tRNA + S-adenosyl-L-methionine = N(1)-methylguanosine(37) in tRNA + S-adenosyl-L-homocysteine + H(+)</text>
        <dbReference type="Rhea" id="RHEA:36899"/>
        <dbReference type="Rhea" id="RHEA-COMP:10145"/>
        <dbReference type="Rhea" id="RHEA-COMP:10147"/>
        <dbReference type="ChEBI" id="CHEBI:15378"/>
        <dbReference type="ChEBI" id="CHEBI:57856"/>
        <dbReference type="ChEBI" id="CHEBI:59789"/>
        <dbReference type="ChEBI" id="CHEBI:73542"/>
        <dbReference type="ChEBI" id="CHEBI:74269"/>
        <dbReference type="EC" id="2.1.1.228"/>
    </reaction>
</comment>
<evidence type="ECO:0000256" key="6">
    <source>
        <dbReference type="ARBA" id="ARBA00014679"/>
    </source>
</evidence>
<comment type="subunit">
    <text evidence="4">Homodimer.</text>
</comment>
<dbReference type="Gene3D" id="3.40.1280.10">
    <property type="match status" value="1"/>
</dbReference>
<evidence type="ECO:0000259" key="15">
    <source>
        <dbReference type="Pfam" id="PF01746"/>
    </source>
</evidence>
<dbReference type="GO" id="GO:0052906">
    <property type="term" value="F:tRNA (guanine(37)-N1)-methyltransferase activity"/>
    <property type="evidence" value="ECO:0007669"/>
    <property type="project" value="UniProtKB-EC"/>
</dbReference>